<keyword evidence="3" id="KW-1185">Reference proteome</keyword>
<dbReference type="VEuPathDB" id="FungiDB:GGTG_03301"/>
<reference evidence="1" key="3">
    <citation type="submission" date="2010-09" db="EMBL/GenBank/DDBJ databases">
        <title>Annotation of Gaeumannomyces graminis var. tritici R3-111a-1.</title>
        <authorList>
            <consortium name="The Broad Institute Genome Sequencing Platform"/>
            <person name="Ma L.-J."/>
            <person name="Dead R."/>
            <person name="Young S.K."/>
            <person name="Zeng Q."/>
            <person name="Gargeya S."/>
            <person name="Fitzgerald M."/>
            <person name="Haas B."/>
            <person name="Abouelleil A."/>
            <person name="Alvarado L."/>
            <person name="Arachchi H.M."/>
            <person name="Berlin A."/>
            <person name="Brown A."/>
            <person name="Chapman S.B."/>
            <person name="Chen Z."/>
            <person name="Dunbar C."/>
            <person name="Freedman E."/>
            <person name="Gearin G."/>
            <person name="Gellesch M."/>
            <person name="Goldberg J."/>
            <person name="Griggs A."/>
            <person name="Gujja S."/>
            <person name="Heiman D."/>
            <person name="Howarth C."/>
            <person name="Larson L."/>
            <person name="Lui A."/>
            <person name="MacDonald P.J.P."/>
            <person name="Mehta T."/>
            <person name="Montmayeur A."/>
            <person name="Murphy C."/>
            <person name="Neiman D."/>
            <person name="Pearson M."/>
            <person name="Priest M."/>
            <person name="Roberts A."/>
            <person name="Saif S."/>
            <person name="Shea T."/>
            <person name="Shenoy N."/>
            <person name="Sisk P."/>
            <person name="Stolte C."/>
            <person name="Sykes S."/>
            <person name="Yandava C."/>
            <person name="Wortman J."/>
            <person name="Nusbaum C."/>
            <person name="Birren B."/>
        </authorList>
    </citation>
    <scope>NUCLEOTIDE SEQUENCE</scope>
    <source>
        <strain evidence="1">R3-111a-1</strain>
    </source>
</reference>
<dbReference type="SUPFAM" id="SSF53067">
    <property type="entry name" value="Actin-like ATPase domain"/>
    <property type="match status" value="1"/>
</dbReference>
<dbReference type="AlphaFoldDB" id="J3NPU4"/>
<evidence type="ECO:0008006" key="4">
    <source>
        <dbReference type="Google" id="ProtNLM"/>
    </source>
</evidence>
<name>J3NPU4_GAET3</name>
<dbReference type="RefSeq" id="XP_009219344.1">
    <property type="nucleotide sequence ID" value="XM_009221080.1"/>
</dbReference>
<evidence type="ECO:0000313" key="2">
    <source>
        <dbReference type="EnsemblFungi" id="EJT78199"/>
    </source>
</evidence>
<dbReference type="STRING" id="644352.J3NPU4"/>
<gene>
    <name evidence="2" type="primary">20343759</name>
    <name evidence="1" type="ORF">GGTG_03301</name>
</gene>
<organism evidence="1">
    <name type="scientific">Gaeumannomyces tritici (strain R3-111a-1)</name>
    <name type="common">Wheat and barley take-all root rot fungus</name>
    <name type="synonym">Gaeumannomyces graminis var. tritici</name>
    <dbReference type="NCBI Taxonomy" id="644352"/>
    <lineage>
        <taxon>Eukaryota</taxon>
        <taxon>Fungi</taxon>
        <taxon>Dikarya</taxon>
        <taxon>Ascomycota</taxon>
        <taxon>Pezizomycotina</taxon>
        <taxon>Sordariomycetes</taxon>
        <taxon>Sordariomycetidae</taxon>
        <taxon>Magnaporthales</taxon>
        <taxon>Magnaporthaceae</taxon>
        <taxon>Gaeumannomyces</taxon>
    </lineage>
</organism>
<evidence type="ECO:0000313" key="1">
    <source>
        <dbReference type="EMBL" id="EJT78199.1"/>
    </source>
</evidence>
<dbReference type="HOGENOM" id="CLU_440779_0_0_1"/>
<dbReference type="EMBL" id="GL385396">
    <property type="protein sequence ID" value="EJT78199.1"/>
    <property type="molecule type" value="Genomic_DNA"/>
</dbReference>
<dbReference type="Proteomes" id="UP000006039">
    <property type="component" value="Unassembled WGS sequence"/>
</dbReference>
<dbReference type="OrthoDB" id="3819888at2759"/>
<reference evidence="1" key="2">
    <citation type="submission" date="2010-07" db="EMBL/GenBank/DDBJ databases">
        <authorList>
            <consortium name="The Broad Institute Genome Sequencing Platform"/>
            <consortium name="Broad Institute Genome Sequencing Center for Infectious Disease"/>
            <person name="Ma L.-J."/>
            <person name="Dead R."/>
            <person name="Young S."/>
            <person name="Zeng Q."/>
            <person name="Koehrsen M."/>
            <person name="Alvarado L."/>
            <person name="Berlin A."/>
            <person name="Chapman S.B."/>
            <person name="Chen Z."/>
            <person name="Freedman E."/>
            <person name="Gellesch M."/>
            <person name="Goldberg J."/>
            <person name="Griggs A."/>
            <person name="Gujja S."/>
            <person name="Heilman E.R."/>
            <person name="Heiman D."/>
            <person name="Hepburn T."/>
            <person name="Howarth C."/>
            <person name="Jen D."/>
            <person name="Larson L."/>
            <person name="Mehta T."/>
            <person name="Neiman D."/>
            <person name="Pearson M."/>
            <person name="Roberts A."/>
            <person name="Saif S."/>
            <person name="Shea T."/>
            <person name="Shenoy N."/>
            <person name="Sisk P."/>
            <person name="Stolte C."/>
            <person name="Sykes S."/>
            <person name="Walk T."/>
            <person name="White J."/>
            <person name="Yandava C."/>
            <person name="Haas B."/>
            <person name="Nusbaum C."/>
            <person name="Birren B."/>
        </authorList>
    </citation>
    <scope>NUCLEOTIDE SEQUENCE</scope>
    <source>
        <strain evidence="1">R3-111a-1</strain>
    </source>
</reference>
<evidence type="ECO:0000313" key="3">
    <source>
        <dbReference type="Proteomes" id="UP000006039"/>
    </source>
</evidence>
<dbReference type="eggNOG" id="ENOG502RS8J">
    <property type="taxonomic scope" value="Eukaryota"/>
</dbReference>
<dbReference type="GeneID" id="20343759"/>
<reference evidence="3" key="1">
    <citation type="submission" date="2010-07" db="EMBL/GenBank/DDBJ databases">
        <title>The genome sequence of Gaeumannomyces graminis var. tritici strain R3-111a-1.</title>
        <authorList>
            <consortium name="The Broad Institute Genome Sequencing Platform"/>
            <person name="Ma L.-J."/>
            <person name="Dead R."/>
            <person name="Young S."/>
            <person name="Zeng Q."/>
            <person name="Koehrsen M."/>
            <person name="Alvarado L."/>
            <person name="Berlin A."/>
            <person name="Chapman S.B."/>
            <person name="Chen Z."/>
            <person name="Freedman E."/>
            <person name="Gellesch M."/>
            <person name="Goldberg J."/>
            <person name="Griggs A."/>
            <person name="Gujja S."/>
            <person name="Heilman E.R."/>
            <person name="Heiman D."/>
            <person name="Hepburn T."/>
            <person name="Howarth C."/>
            <person name="Jen D."/>
            <person name="Larson L."/>
            <person name="Mehta T."/>
            <person name="Neiman D."/>
            <person name="Pearson M."/>
            <person name="Roberts A."/>
            <person name="Saif S."/>
            <person name="Shea T."/>
            <person name="Shenoy N."/>
            <person name="Sisk P."/>
            <person name="Stolte C."/>
            <person name="Sykes S."/>
            <person name="Walk T."/>
            <person name="White J."/>
            <person name="Yandava C."/>
            <person name="Haas B."/>
            <person name="Nusbaum C."/>
            <person name="Birren B."/>
        </authorList>
    </citation>
    <scope>NUCLEOTIDE SEQUENCE [LARGE SCALE GENOMIC DNA]</scope>
    <source>
        <strain evidence="3">R3-111a-1</strain>
    </source>
</reference>
<reference evidence="2" key="5">
    <citation type="submission" date="2018-04" db="UniProtKB">
        <authorList>
            <consortium name="EnsemblFungi"/>
        </authorList>
    </citation>
    <scope>IDENTIFICATION</scope>
    <source>
        <strain evidence="2">R3-111a-1</strain>
    </source>
</reference>
<reference evidence="2" key="4">
    <citation type="journal article" date="2015" name="G3 (Bethesda)">
        <title>Genome sequences of three phytopathogenic species of the Magnaporthaceae family of fungi.</title>
        <authorList>
            <person name="Okagaki L.H."/>
            <person name="Nunes C.C."/>
            <person name="Sailsbery J."/>
            <person name="Clay B."/>
            <person name="Brown D."/>
            <person name="John T."/>
            <person name="Oh Y."/>
            <person name="Young N."/>
            <person name="Fitzgerald M."/>
            <person name="Haas B.J."/>
            <person name="Zeng Q."/>
            <person name="Young S."/>
            <person name="Adiconis X."/>
            <person name="Fan L."/>
            <person name="Levin J.Z."/>
            <person name="Mitchell T.K."/>
            <person name="Okubara P.A."/>
            <person name="Farman M.L."/>
            <person name="Kohn L.M."/>
            <person name="Birren B."/>
            <person name="Ma L.-J."/>
            <person name="Dean R.A."/>
        </authorList>
    </citation>
    <scope>NUCLEOTIDE SEQUENCE</scope>
    <source>
        <strain evidence="2">R3-111a-1</strain>
    </source>
</reference>
<accession>J3NPU4</accession>
<dbReference type="InterPro" id="IPR043129">
    <property type="entry name" value="ATPase_NBD"/>
</dbReference>
<sequence length="620" mass="69535">MRKKTEILSNLKSAQLQTCHQPQEHLGIDHGTTFTRVRLLLKGQDAKPEVVSECFGARNKFDSKHRVRGSQTIPDFPAFCLLGHSGEESISSFEIQQSPNRVPLKLASLILDEQEDTDTGEPRHTLLRLMPRYHENLVRFKEKDPNNFNFKLMKIWIAHFEHIKGRILSYCEMKDYELTSITMTVPNWANDERVDHIYSGIIQGVFDGHVCASQFFDVSEAQAMARSLVKEQLSHENSELAKLVGQRNMLLVVDIGGTAMNGCLVEISRDEGTVLTAIELESFGCFGGSELWEMAVAEALRKHDPRASDDNVLGSYLSDFADIKAMVQSPDATIRLNHQGDATELIPREARRCFDKAFKRALDDLESKLRPIVSRLAKVNSLQNLAMVFTGGTFNTHCIYTHVSSLVSTLDPDGKTAPIFLNQLEGLHIEDPTGLIARGAVYAASTSTTVREWLKEGAAFGVQSCFTKNGLWCNEFPALTIGLVERGEGGSYPGRKMGKGNRFEKIALKVVCDPLHGKRRGTDEMLSYLNCYDVFVVDNEETQTPGSYRWYLSVWGRSGRDQACGLTLTIEHVQGEWKDGAEQSGVRKEWRIPLRYDIGTGCALPDEANIEQGEWELFYT</sequence>
<protein>
    <recommendedName>
        <fullName evidence="4">Hsp70-like protein</fullName>
    </recommendedName>
</protein>
<proteinExistence type="predicted"/>
<dbReference type="EnsemblFungi" id="EJT78199">
    <property type="protein sequence ID" value="EJT78199"/>
    <property type="gene ID" value="GGTG_03301"/>
</dbReference>